<dbReference type="GO" id="GO:0071731">
    <property type="term" value="P:response to nitric oxide"/>
    <property type="evidence" value="ECO:0007669"/>
    <property type="project" value="TreeGrafter"/>
</dbReference>
<dbReference type="GO" id="GO:0006071">
    <property type="term" value="P:glycerol metabolic process"/>
    <property type="evidence" value="ECO:0007669"/>
    <property type="project" value="UniProtKB-KW"/>
</dbReference>
<comment type="similarity">
    <text evidence="3 11">Belongs to the long-chain O-acyltransferase family.</text>
</comment>
<comment type="pathway">
    <text evidence="1 11">Glycerolipid metabolism; triacylglycerol biosynthesis.</text>
</comment>
<dbReference type="Proteomes" id="UP001239215">
    <property type="component" value="Unassembled WGS sequence"/>
</dbReference>
<feature type="domain" description="O-acyltransferase WSD1 C-terminal" evidence="14">
    <location>
        <begin position="321"/>
        <end position="467"/>
    </location>
</feature>
<dbReference type="PANTHER" id="PTHR31650:SF1">
    <property type="entry name" value="WAX ESTER SYNTHASE_DIACYLGLYCEROL ACYLTRANSFERASE 4-RELATED"/>
    <property type="match status" value="1"/>
</dbReference>
<evidence type="ECO:0000256" key="10">
    <source>
        <dbReference type="ARBA" id="ARBA00048109"/>
    </source>
</evidence>
<evidence type="ECO:0000259" key="14">
    <source>
        <dbReference type="Pfam" id="PF06974"/>
    </source>
</evidence>
<feature type="domain" description="O-acyltransferase WSD1-like N-terminal" evidence="13">
    <location>
        <begin position="6"/>
        <end position="277"/>
    </location>
</feature>
<dbReference type="EC" id="2.3.1.20" evidence="4 11"/>
<keyword evidence="7 11" id="KW-0319">Glycerol metabolism</keyword>
<keyword evidence="9 11" id="KW-0012">Acyltransferase</keyword>
<evidence type="ECO:0000256" key="5">
    <source>
        <dbReference type="ARBA" id="ARBA00022516"/>
    </source>
</evidence>
<evidence type="ECO:0000313" key="15">
    <source>
        <dbReference type="EMBL" id="MDQ1102921.1"/>
    </source>
</evidence>
<comment type="pathway">
    <text evidence="2">Lipid metabolism.</text>
</comment>
<dbReference type="GO" id="GO:0051701">
    <property type="term" value="P:biological process involved in interaction with host"/>
    <property type="evidence" value="ECO:0007669"/>
    <property type="project" value="TreeGrafter"/>
</dbReference>
<dbReference type="InterPro" id="IPR009721">
    <property type="entry name" value="O-acyltransferase_WSD1_C"/>
</dbReference>
<dbReference type="SUPFAM" id="SSF52777">
    <property type="entry name" value="CoA-dependent acyltransferases"/>
    <property type="match status" value="1"/>
</dbReference>
<name>A0AAJ1WZP0_9ACTN</name>
<dbReference type="GO" id="GO:0001666">
    <property type="term" value="P:response to hypoxia"/>
    <property type="evidence" value="ECO:0007669"/>
    <property type="project" value="TreeGrafter"/>
</dbReference>
<dbReference type="InterPro" id="IPR045034">
    <property type="entry name" value="O-acyltransferase_WSD1-like"/>
</dbReference>
<evidence type="ECO:0000256" key="4">
    <source>
        <dbReference type="ARBA" id="ARBA00013244"/>
    </source>
</evidence>
<evidence type="ECO:0000256" key="7">
    <source>
        <dbReference type="ARBA" id="ARBA00022798"/>
    </source>
</evidence>
<evidence type="ECO:0000256" key="8">
    <source>
        <dbReference type="ARBA" id="ARBA00023098"/>
    </source>
</evidence>
<dbReference type="PANTHER" id="PTHR31650">
    <property type="entry name" value="O-ACYLTRANSFERASE (WSD1-LIKE) FAMILY PROTEIN"/>
    <property type="match status" value="1"/>
</dbReference>
<dbReference type="GO" id="GO:0005886">
    <property type="term" value="C:plasma membrane"/>
    <property type="evidence" value="ECO:0007669"/>
    <property type="project" value="TreeGrafter"/>
</dbReference>
<dbReference type="InterPro" id="IPR004255">
    <property type="entry name" value="O-acyltransferase_WSD1_N"/>
</dbReference>
<evidence type="ECO:0000256" key="6">
    <source>
        <dbReference type="ARBA" id="ARBA00022679"/>
    </source>
</evidence>
<evidence type="ECO:0000256" key="9">
    <source>
        <dbReference type="ARBA" id="ARBA00023315"/>
    </source>
</evidence>
<keyword evidence="8 11" id="KW-0443">Lipid metabolism</keyword>
<proteinExistence type="inferred from homology"/>
<keyword evidence="6 11" id="KW-0808">Transferase</keyword>
<dbReference type="InterPro" id="IPR014292">
    <property type="entry name" value="Acyl_transf_WS/DGAT"/>
</dbReference>
<evidence type="ECO:0000256" key="2">
    <source>
        <dbReference type="ARBA" id="ARBA00005189"/>
    </source>
</evidence>
<sequence>MTERLRSRDMTILATDSTTTPLHNTTLEIFDPGDSGFDHPRLVELIADRIAFVPRYRQRILTVPGSVANPVWVDDQRFDLGYHVRRSAIPRPGGMAELLELVARIVSRPLDRSRPLWEVYFVEGLADGRVAVLSKSHQMLVDGVETVDIGQVLLDAQPQPKVMEADEWHARRRPTNPALVVDALKESLTSSATVLATARTAGDAVARGTLGLRRRLTGVAGPLARLGGPLVAPPPVAESPITPATLSQQRRVVGVRTSLAAHRRVREVHGGTVNDVVLATVAGALRTWLMARDQRFGPSRRVRALVPMSVIDDELEATSLGTQIQGHLVDLPIGEPSPVVRLHQVSYSFKAHSETGRAVAANRLAGIAGFAPTTFHALGSRVALSELRSKRFQLTVTNVPGPQFPLYAAGARMLETYPVPPLLPRHALAIGVTSYDGHVHYGVTGDRDAITDLELFGQCLTDALDELVDTTNESRRRAPRGRTAARGRAGEAGTGTDRGTGAGR</sequence>
<dbReference type="AlphaFoldDB" id="A0AAJ1WZP0"/>
<dbReference type="Pfam" id="PF06974">
    <property type="entry name" value="WS_DGAT_C"/>
    <property type="match status" value="1"/>
</dbReference>
<evidence type="ECO:0000313" key="16">
    <source>
        <dbReference type="Proteomes" id="UP001239215"/>
    </source>
</evidence>
<accession>A0AAJ1WZP0</accession>
<feature type="region of interest" description="Disordered" evidence="12">
    <location>
        <begin position="470"/>
        <end position="504"/>
    </location>
</feature>
<comment type="catalytic activity">
    <reaction evidence="10 11">
        <text>an acyl-CoA + a 1,2-diacyl-sn-glycerol = a triacyl-sn-glycerol + CoA</text>
        <dbReference type="Rhea" id="RHEA:10868"/>
        <dbReference type="ChEBI" id="CHEBI:17815"/>
        <dbReference type="ChEBI" id="CHEBI:57287"/>
        <dbReference type="ChEBI" id="CHEBI:58342"/>
        <dbReference type="ChEBI" id="CHEBI:64615"/>
        <dbReference type="EC" id="2.3.1.20"/>
    </reaction>
</comment>
<dbReference type="GO" id="GO:0019432">
    <property type="term" value="P:triglyceride biosynthetic process"/>
    <property type="evidence" value="ECO:0007669"/>
    <property type="project" value="TreeGrafter"/>
</dbReference>
<evidence type="ECO:0000256" key="12">
    <source>
        <dbReference type="SAM" id="MobiDB-lite"/>
    </source>
</evidence>
<organism evidence="15 16">
    <name type="scientific">Nocardioides zeae</name>
    <dbReference type="NCBI Taxonomy" id="1457234"/>
    <lineage>
        <taxon>Bacteria</taxon>
        <taxon>Bacillati</taxon>
        <taxon>Actinomycetota</taxon>
        <taxon>Actinomycetes</taxon>
        <taxon>Propionibacteriales</taxon>
        <taxon>Nocardioidaceae</taxon>
        <taxon>Nocardioides</taxon>
    </lineage>
</organism>
<comment type="caution">
    <text evidence="15">The sequence shown here is derived from an EMBL/GenBank/DDBJ whole genome shotgun (WGS) entry which is preliminary data.</text>
</comment>
<evidence type="ECO:0000256" key="11">
    <source>
        <dbReference type="RuleBase" id="RU361241"/>
    </source>
</evidence>
<dbReference type="GO" id="GO:0004144">
    <property type="term" value="F:diacylglycerol O-acyltransferase activity"/>
    <property type="evidence" value="ECO:0007669"/>
    <property type="project" value="UniProtKB-EC"/>
</dbReference>
<reference evidence="15" key="1">
    <citation type="submission" date="2023-07" db="EMBL/GenBank/DDBJ databases">
        <title>Functional and genomic diversity of the sorghum phyllosphere microbiome.</title>
        <authorList>
            <person name="Shade A."/>
        </authorList>
    </citation>
    <scope>NUCLEOTIDE SEQUENCE</scope>
    <source>
        <strain evidence="15">SORGH_AS_1067</strain>
    </source>
</reference>
<evidence type="ECO:0000256" key="3">
    <source>
        <dbReference type="ARBA" id="ARBA00009587"/>
    </source>
</evidence>
<dbReference type="EMBL" id="JAUTAN010000001">
    <property type="protein sequence ID" value="MDQ1102921.1"/>
    <property type="molecule type" value="Genomic_DNA"/>
</dbReference>
<feature type="compositionally biased region" description="Gly residues" evidence="12">
    <location>
        <begin position="490"/>
        <end position="504"/>
    </location>
</feature>
<dbReference type="NCBIfam" id="TIGR02946">
    <property type="entry name" value="acyl_WS_DGAT"/>
    <property type="match status" value="1"/>
</dbReference>
<evidence type="ECO:0000259" key="13">
    <source>
        <dbReference type="Pfam" id="PF03007"/>
    </source>
</evidence>
<keyword evidence="5 11" id="KW-0444">Lipid biosynthesis</keyword>
<gene>
    <name evidence="15" type="ORF">QE405_000205</name>
</gene>
<dbReference type="Pfam" id="PF03007">
    <property type="entry name" value="WS_DGAT_cat"/>
    <property type="match status" value="1"/>
</dbReference>
<evidence type="ECO:0000256" key="1">
    <source>
        <dbReference type="ARBA" id="ARBA00004771"/>
    </source>
</evidence>
<protein>
    <recommendedName>
        <fullName evidence="4 11">Diacylglycerol O-acyltransferase</fullName>
        <ecNumber evidence="4 11">2.3.1.20</ecNumber>
    </recommendedName>
</protein>